<dbReference type="PROSITE" id="PS51362">
    <property type="entry name" value="TGF_BETA_2"/>
    <property type="match status" value="1"/>
</dbReference>
<evidence type="ECO:0000313" key="12">
    <source>
        <dbReference type="Proteomes" id="UP001642520"/>
    </source>
</evidence>
<evidence type="ECO:0000256" key="2">
    <source>
        <dbReference type="ARBA" id="ARBA00006656"/>
    </source>
</evidence>
<sequence>MMKYLLYLKKEMSKIYFIGTIFFLSIIYLVNSDKSSGLYIDNGFNQTILHKIPNSEHKRDIERNLLNILELPGRPRRIVRRSLMVKRSAPKFLLNIYKNVLSHGTDILTQEKYGNIEEFNLNDSYINIIDQSDLIMTFSAHNPHSRNASKTNRGKRIWFDVSEVPRGEHIIAAELRLYRSSDKSIEFNKTYVIAIYRVARTRDGGRIKHYIDSANITIGEVGWITLNISQALEYWVKYPKENRGLFLAVHYVDYMDHIMRPDDIGIVGVSGILDKQPFMVGFFKSSATRTRQEQALSKQKRDTKLGKQHFRSMNVQNNPYINSIAKKKRQNVCNIKTLYISFKDLEWQDWIIAPEGYDAYYCSGECNFPLNIHMNATNHAIVQTLVHLMKPHEIPKPCCAPTKLSSISVLYFLDDSNVVLKKYKNMVIDSCGCH</sequence>
<evidence type="ECO:0000256" key="9">
    <source>
        <dbReference type="SAM" id="Phobius"/>
    </source>
</evidence>
<keyword evidence="12" id="KW-1185">Reference proteome</keyword>
<feature type="domain" description="TGF-beta family profile" evidence="10">
    <location>
        <begin position="308"/>
        <end position="434"/>
    </location>
</feature>
<keyword evidence="7" id="KW-0325">Glycoprotein</keyword>
<reference evidence="11 12" key="1">
    <citation type="submission" date="2024-08" db="EMBL/GenBank/DDBJ databases">
        <authorList>
            <person name="Will J Nash"/>
            <person name="Angela Man"/>
            <person name="Seanna McTaggart"/>
            <person name="Kendall Baker"/>
            <person name="Tom Barker"/>
            <person name="Leah Catchpole"/>
            <person name="Alex Durrant"/>
            <person name="Karim Gharbi"/>
            <person name="Naomi Irish"/>
            <person name="Gemy Kaithakottil"/>
            <person name="Debby Ku"/>
            <person name="Aaliyah Providence"/>
            <person name="Felix Shaw"/>
            <person name="David Swarbreck"/>
            <person name="Chris Watkins"/>
            <person name="Ann M. McCartney"/>
            <person name="Giulio Formenti"/>
            <person name="Alice Mouton"/>
            <person name="Noel Vella"/>
            <person name="Bjorn M von Reumont"/>
            <person name="Adriana Vella"/>
            <person name="Wilfried Haerty"/>
        </authorList>
    </citation>
    <scope>NUCLEOTIDE SEQUENCE [LARGE SCALE GENOMIC DNA]</scope>
</reference>
<evidence type="ECO:0000313" key="11">
    <source>
        <dbReference type="EMBL" id="CAL7946844.1"/>
    </source>
</evidence>
<dbReference type="Pfam" id="PF00688">
    <property type="entry name" value="TGFb_propeptide"/>
    <property type="match status" value="1"/>
</dbReference>
<evidence type="ECO:0000259" key="10">
    <source>
        <dbReference type="PROSITE" id="PS51362"/>
    </source>
</evidence>
<keyword evidence="3" id="KW-0964">Secreted</keyword>
<keyword evidence="4" id="KW-0732">Signal</keyword>
<dbReference type="Gene3D" id="2.10.90.10">
    <property type="entry name" value="Cystine-knot cytokines"/>
    <property type="match status" value="1"/>
</dbReference>
<evidence type="ECO:0000256" key="4">
    <source>
        <dbReference type="ARBA" id="ARBA00022729"/>
    </source>
</evidence>
<comment type="subcellular location">
    <subcellularLocation>
        <location evidence="1">Secreted</location>
    </subcellularLocation>
</comment>
<evidence type="ECO:0000256" key="5">
    <source>
        <dbReference type="ARBA" id="ARBA00023030"/>
    </source>
</evidence>
<dbReference type="EMBL" id="CAXAJV020001296">
    <property type="protein sequence ID" value="CAL7946844.1"/>
    <property type="molecule type" value="Genomic_DNA"/>
</dbReference>
<dbReference type="InterPro" id="IPR001839">
    <property type="entry name" value="TGF-b_C"/>
</dbReference>
<proteinExistence type="inferred from homology"/>
<dbReference type="SMART" id="SM00204">
    <property type="entry name" value="TGFB"/>
    <property type="match status" value="1"/>
</dbReference>
<dbReference type="Gene3D" id="2.60.120.970">
    <property type="match status" value="1"/>
</dbReference>
<dbReference type="PROSITE" id="PS00250">
    <property type="entry name" value="TGF_BETA_1"/>
    <property type="match status" value="1"/>
</dbReference>
<evidence type="ECO:0000256" key="6">
    <source>
        <dbReference type="ARBA" id="ARBA00023157"/>
    </source>
</evidence>
<organism evidence="11 12">
    <name type="scientific">Xylocopa violacea</name>
    <name type="common">Violet carpenter bee</name>
    <name type="synonym">Apis violacea</name>
    <dbReference type="NCBI Taxonomy" id="135666"/>
    <lineage>
        <taxon>Eukaryota</taxon>
        <taxon>Metazoa</taxon>
        <taxon>Ecdysozoa</taxon>
        <taxon>Arthropoda</taxon>
        <taxon>Hexapoda</taxon>
        <taxon>Insecta</taxon>
        <taxon>Pterygota</taxon>
        <taxon>Neoptera</taxon>
        <taxon>Endopterygota</taxon>
        <taxon>Hymenoptera</taxon>
        <taxon>Apocrita</taxon>
        <taxon>Aculeata</taxon>
        <taxon>Apoidea</taxon>
        <taxon>Anthophila</taxon>
        <taxon>Apidae</taxon>
        <taxon>Xylocopa</taxon>
        <taxon>Xylocopa</taxon>
    </lineage>
</organism>
<dbReference type="InterPro" id="IPR001111">
    <property type="entry name" value="TGF-b_propeptide"/>
</dbReference>
<comment type="similarity">
    <text evidence="2 8">Belongs to the TGF-beta family.</text>
</comment>
<dbReference type="SUPFAM" id="SSF57501">
    <property type="entry name" value="Cystine-knot cytokines"/>
    <property type="match status" value="1"/>
</dbReference>
<name>A0ABP1P415_XYLVO</name>
<keyword evidence="5 8" id="KW-0339">Growth factor</keyword>
<accession>A0ABP1P415</accession>
<gene>
    <name evidence="11" type="ORF">XYLVIOL_LOCUS8006</name>
</gene>
<dbReference type="InterPro" id="IPR017948">
    <property type="entry name" value="TGFb_CS"/>
</dbReference>
<evidence type="ECO:0000256" key="8">
    <source>
        <dbReference type="RuleBase" id="RU000354"/>
    </source>
</evidence>
<feature type="transmembrane region" description="Helical" evidence="9">
    <location>
        <begin position="12"/>
        <end position="30"/>
    </location>
</feature>
<dbReference type="Proteomes" id="UP001642520">
    <property type="component" value="Unassembled WGS sequence"/>
</dbReference>
<dbReference type="PANTHER" id="PTHR11848:SF310">
    <property type="entry name" value="PROTEIN 60A-RELATED"/>
    <property type="match status" value="1"/>
</dbReference>
<protein>
    <recommendedName>
        <fullName evidence="10">TGF-beta family profile domain-containing protein</fullName>
    </recommendedName>
</protein>
<dbReference type="InterPro" id="IPR029034">
    <property type="entry name" value="Cystine-knot_cytokine"/>
</dbReference>
<evidence type="ECO:0000256" key="1">
    <source>
        <dbReference type="ARBA" id="ARBA00004613"/>
    </source>
</evidence>
<comment type="caution">
    <text evidence="11">The sequence shown here is derived from an EMBL/GenBank/DDBJ whole genome shotgun (WGS) entry which is preliminary data.</text>
</comment>
<dbReference type="Pfam" id="PF00019">
    <property type="entry name" value="TGF_beta"/>
    <property type="match status" value="1"/>
</dbReference>
<keyword evidence="9" id="KW-0472">Membrane</keyword>
<evidence type="ECO:0000256" key="3">
    <source>
        <dbReference type="ARBA" id="ARBA00022525"/>
    </source>
</evidence>
<dbReference type="InterPro" id="IPR015615">
    <property type="entry name" value="TGF-beta-rel"/>
</dbReference>
<dbReference type="CDD" id="cd13761">
    <property type="entry name" value="TGF_beta_BMP5_like"/>
    <property type="match status" value="1"/>
</dbReference>
<evidence type="ECO:0000256" key="7">
    <source>
        <dbReference type="ARBA" id="ARBA00023180"/>
    </source>
</evidence>
<keyword evidence="6" id="KW-1015">Disulfide bond</keyword>
<keyword evidence="9" id="KW-1133">Transmembrane helix</keyword>
<dbReference type="PANTHER" id="PTHR11848">
    <property type="entry name" value="TGF-BETA FAMILY"/>
    <property type="match status" value="1"/>
</dbReference>
<keyword evidence="9" id="KW-0812">Transmembrane</keyword>